<dbReference type="NCBIfam" id="TIGR00254">
    <property type="entry name" value="GGDEF"/>
    <property type="match status" value="1"/>
</dbReference>
<evidence type="ECO:0000259" key="2">
    <source>
        <dbReference type="PROSITE" id="PS50883"/>
    </source>
</evidence>
<dbReference type="SMART" id="SM00086">
    <property type="entry name" value="PAC"/>
    <property type="match status" value="3"/>
</dbReference>
<feature type="domain" description="EAL" evidence="2">
    <location>
        <begin position="749"/>
        <end position="1003"/>
    </location>
</feature>
<dbReference type="PROSITE" id="PS50887">
    <property type="entry name" value="GGDEF"/>
    <property type="match status" value="1"/>
</dbReference>
<dbReference type="InterPro" id="IPR001633">
    <property type="entry name" value="EAL_dom"/>
</dbReference>
<dbReference type="InterPro" id="IPR029787">
    <property type="entry name" value="Nucleotide_cyclase"/>
</dbReference>
<name>A0ABS8INV1_9BURK</name>
<dbReference type="InterPro" id="IPR000014">
    <property type="entry name" value="PAS"/>
</dbReference>
<dbReference type="Pfam" id="PF08447">
    <property type="entry name" value="PAS_3"/>
    <property type="match status" value="2"/>
</dbReference>
<evidence type="ECO:0000259" key="3">
    <source>
        <dbReference type="PROSITE" id="PS50887"/>
    </source>
</evidence>
<dbReference type="PROSITE" id="PS50883">
    <property type="entry name" value="EAL"/>
    <property type="match status" value="1"/>
</dbReference>
<dbReference type="NCBIfam" id="TIGR00229">
    <property type="entry name" value="sensory_box"/>
    <property type="match status" value="2"/>
</dbReference>
<comment type="caution">
    <text evidence="4">The sequence shown here is derived from an EMBL/GenBank/DDBJ whole genome shotgun (WGS) entry which is preliminary data.</text>
</comment>
<gene>
    <name evidence="4" type="ORF">LMJ30_01070</name>
</gene>
<dbReference type="EMBL" id="JAJHPV010000002">
    <property type="protein sequence ID" value="MCC6069551.1"/>
    <property type="molecule type" value="Genomic_DNA"/>
</dbReference>
<dbReference type="SMART" id="SM00052">
    <property type="entry name" value="EAL"/>
    <property type="match status" value="1"/>
</dbReference>
<dbReference type="PROSITE" id="PS50113">
    <property type="entry name" value="PAC"/>
    <property type="match status" value="2"/>
</dbReference>
<dbReference type="PROSITE" id="PS51257">
    <property type="entry name" value="PROKAR_LIPOPROTEIN"/>
    <property type="match status" value="1"/>
</dbReference>
<dbReference type="InterPro" id="IPR035965">
    <property type="entry name" value="PAS-like_dom_sf"/>
</dbReference>
<reference evidence="4 5" key="1">
    <citation type="submission" date="2021-11" db="EMBL/GenBank/DDBJ databases">
        <authorList>
            <person name="Huq M.A."/>
        </authorList>
    </citation>
    <scope>NUCLEOTIDE SEQUENCE [LARGE SCALE GENOMIC DNA]</scope>
    <source>
        <strain evidence="4 5">MAHUQ-52</strain>
    </source>
</reference>
<dbReference type="SMART" id="SM00091">
    <property type="entry name" value="PAS"/>
    <property type="match status" value="3"/>
</dbReference>
<dbReference type="InterPro" id="IPR000700">
    <property type="entry name" value="PAS-assoc_C"/>
</dbReference>
<feature type="domain" description="PAC" evidence="1">
    <location>
        <begin position="384"/>
        <end position="437"/>
    </location>
</feature>
<dbReference type="Proteomes" id="UP001198701">
    <property type="component" value="Unassembled WGS sequence"/>
</dbReference>
<dbReference type="InterPro" id="IPR000160">
    <property type="entry name" value="GGDEF_dom"/>
</dbReference>
<dbReference type="InterPro" id="IPR035919">
    <property type="entry name" value="EAL_sf"/>
</dbReference>
<dbReference type="InterPro" id="IPR043128">
    <property type="entry name" value="Rev_trsase/Diguanyl_cyclase"/>
</dbReference>
<proteinExistence type="predicted"/>
<dbReference type="InterPro" id="IPR013656">
    <property type="entry name" value="PAS_4"/>
</dbReference>
<feature type="domain" description="GGDEF" evidence="3">
    <location>
        <begin position="607"/>
        <end position="740"/>
    </location>
</feature>
<sequence length="1016" mass="113045">MSITTRPTRAVGGSPQGLSGGCARLEWPAGVDPGAALADARVPLVLVSGAERRLAFNDSCIALAHAHGVPVDALLAAVEDAARAGADACFNGIPTDGRTFTVPARHARGQAAMWFSLVCTPLLDGNSEVAAVLCAVADRTAQVRLGQRVAQLEEAARARDTEYGIVYSNMEEVVYHATVEPGERFRFVSVNKAFFDATGLCKQDVIGKLVQEVIPEPSYSLVLGHYRDAMARRATVHWEEVTDYPTGRKVGSVSVTPVFDAFGNCTDLIGTVHDITDRKNAEDALRVANANLEHAGAEQARLANDLRISEERLAFALDSTGEGVWDWNIAAGTVFYSARFRAILGLPDDPRNDTGYWWGRIHPDDVADPVAFAQYLLGLDRQLFVCEHRLRHADGHWVWVETRGSIVARDAGGKPRRMVGTIADITATKLLREELEASHNLFAKLTQQVPGALFEFVMQPDGRLGCTFISAMSEEIFERTPREIEDDINCLHSRVYRPDRPRMRQSLREAADKMQTWHIDYRVMLPHKGVCWRELSAKPTRSQDGAIVWHGFTTDISERKRHEHTIRLFNEKLERRAHYDALTGLPNRVLFRDRLEQEMKHAHSASHTMALLFIDLDRFKEVNDLLGHDAGDMLLTGAARRIEGCLRPGDTVARLGGDEFTVILTEMAELPHVEQTAQAILDVLRQPFQLGIEQAYVSASIGITVYPGDGQGPEELMRNADHAMYRSKAAGRNQLTFFESGMQEAAMRRLKLTSELRRAQADDQLELHFQPIIDVENGSVCKAEALLRWRRPGGALALPAEFVGIAEETGLIHEIGNWVFREAAAWSQRWSGMLGRPFQVSINKSPVQFQPHARAMDWVSYLDASGLAHNSIAVEITEGLLLNLTDEVFDKLHELQRGGMEVSIDDFGTGYSSMTYLKRLDIDYLKIDRSFVSEMMHDRTSQTITETIIVMAHKLGLKVIAEGVESAEQRDWLAAQHCDYLQGFLFGQPLLPAEFEQLLAGQPFLMAPPHRLQSPS</sequence>
<dbReference type="Pfam" id="PF00563">
    <property type="entry name" value="EAL"/>
    <property type="match status" value="1"/>
</dbReference>
<evidence type="ECO:0000259" key="1">
    <source>
        <dbReference type="PROSITE" id="PS50113"/>
    </source>
</evidence>
<dbReference type="RefSeq" id="WP_229430483.1">
    <property type="nucleotide sequence ID" value="NZ_JAJHPV010000002.1"/>
</dbReference>
<keyword evidence="5" id="KW-1185">Reference proteome</keyword>
<dbReference type="CDD" id="cd01948">
    <property type="entry name" value="EAL"/>
    <property type="match status" value="1"/>
</dbReference>
<accession>A0ABS8INV1</accession>
<dbReference type="Pfam" id="PF08448">
    <property type="entry name" value="PAS_4"/>
    <property type="match status" value="1"/>
</dbReference>
<feature type="domain" description="PAC" evidence="1">
    <location>
        <begin position="234"/>
        <end position="287"/>
    </location>
</feature>
<dbReference type="Gene3D" id="3.30.70.270">
    <property type="match status" value="1"/>
</dbReference>
<dbReference type="Gene3D" id="3.20.20.450">
    <property type="entry name" value="EAL domain"/>
    <property type="match status" value="1"/>
</dbReference>
<protein>
    <submittedName>
        <fullName evidence="4">EAL domain-containing protein</fullName>
    </submittedName>
</protein>
<dbReference type="SUPFAM" id="SSF55785">
    <property type="entry name" value="PYP-like sensor domain (PAS domain)"/>
    <property type="match status" value="3"/>
</dbReference>
<dbReference type="SUPFAM" id="SSF141868">
    <property type="entry name" value="EAL domain-like"/>
    <property type="match status" value="1"/>
</dbReference>
<organism evidence="4 5">
    <name type="scientific">Massilia agrisoli</name>
    <dbReference type="NCBI Taxonomy" id="2892444"/>
    <lineage>
        <taxon>Bacteria</taxon>
        <taxon>Pseudomonadati</taxon>
        <taxon>Pseudomonadota</taxon>
        <taxon>Betaproteobacteria</taxon>
        <taxon>Burkholderiales</taxon>
        <taxon>Oxalobacteraceae</taxon>
        <taxon>Telluria group</taxon>
        <taxon>Massilia</taxon>
    </lineage>
</organism>
<dbReference type="CDD" id="cd00130">
    <property type="entry name" value="PAS"/>
    <property type="match status" value="3"/>
</dbReference>
<dbReference type="Pfam" id="PF00990">
    <property type="entry name" value="GGDEF"/>
    <property type="match status" value="1"/>
</dbReference>
<dbReference type="InterPro" id="IPR001610">
    <property type="entry name" value="PAC"/>
</dbReference>
<dbReference type="PANTHER" id="PTHR44757">
    <property type="entry name" value="DIGUANYLATE CYCLASE DGCP"/>
    <property type="match status" value="1"/>
</dbReference>
<dbReference type="PANTHER" id="PTHR44757:SF2">
    <property type="entry name" value="BIOFILM ARCHITECTURE MAINTENANCE PROTEIN MBAA"/>
    <property type="match status" value="1"/>
</dbReference>
<dbReference type="CDD" id="cd01949">
    <property type="entry name" value="GGDEF"/>
    <property type="match status" value="1"/>
</dbReference>
<dbReference type="Gene3D" id="3.30.450.20">
    <property type="entry name" value="PAS domain"/>
    <property type="match status" value="4"/>
</dbReference>
<dbReference type="SUPFAM" id="SSF55073">
    <property type="entry name" value="Nucleotide cyclase"/>
    <property type="match status" value="1"/>
</dbReference>
<dbReference type="SMART" id="SM00267">
    <property type="entry name" value="GGDEF"/>
    <property type="match status" value="1"/>
</dbReference>
<dbReference type="InterPro" id="IPR013655">
    <property type="entry name" value="PAS_fold_3"/>
</dbReference>
<evidence type="ECO:0000313" key="5">
    <source>
        <dbReference type="Proteomes" id="UP001198701"/>
    </source>
</evidence>
<evidence type="ECO:0000313" key="4">
    <source>
        <dbReference type="EMBL" id="MCC6069551.1"/>
    </source>
</evidence>
<dbReference type="InterPro" id="IPR052155">
    <property type="entry name" value="Biofilm_reg_signaling"/>
</dbReference>